<feature type="compositionally biased region" description="Basic and acidic residues" evidence="1">
    <location>
        <begin position="80"/>
        <end position="97"/>
    </location>
</feature>
<evidence type="ECO:0000256" key="1">
    <source>
        <dbReference type="SAM" id="MobiDB-lite"/>
    </source>
</evidence>
<feature type="compositionally biased region" description="Gly residues" evidence="1">
    <location>
        <begin position="320"/>
        <end position="329"/>
    </location>
</feature>
<dbReference type="AlphaFoldDB" id="A0A446BPK3"/>
<feature type="compositionally biased region" description="Low complexity" evidence="1">
    <location>
        <begin position="100"/>
        <end position="111"/>
    </location>
</feature>
<evidence type="ECO:0000313" key="3">
    <source>
        <dbReference type="Proteomes" id="UP000289323"/>
    </source>
</evidence>
<protein>
    <submittedName>
        <fullName evidence="2">644e1067-dc88-469b-a6f6-1958840de30a</fullName>
    </submittedName>
</protein>
<name>A0A446BPK3_9PEZI</name>
<evidence type="ECO:0000313" key="2">
    <source>
        <dbReference type="EMBL" id="SPQ24449.1"/>
    </source>
</evidence>
<feature type="region of interest" description="Disordered" evidence="1">
    <location>
        <begin position="1"/>
        <end position="20"/>
    </location>
</feature>
<feature type="compositionally biased region" description="Low complexity" evidence="1">
    <location>
        <begin position="233"/>
        <end position="242"/>
    </location>
</feature>
<feature type="compositionally biased region" description="Low complexity" evidence="1">
    <location>
        <begin position="335"/>
        <end position="346"/>
    </location>
</feature>
<feature type="compositionally biased region" description="Polar residues" evidence="1">
    <location>
        <begin position="32"/>
        <end position="45"/>
    </location>
</feature>
<sequence length="380" mass="41167">MTDSPFSTPKRKRCDMLNDATPKLNTSVRFTFDVNPSSEDGNASPRTRVARRFRGLALDGGGGDDGRSAEPSMVDSDVEDGARKRVKLPDIEMHDAESLPAAEVVAPAAEPTSQPQRQPPYTFKNDASPSRPRFVALDDAVVEQSETIANTSPDEDENTGTSTSTPVPDSPPPSVTHLPFPPLSPQARSRPRRRAGTPPFPYAVTVTNSNSNTDPIPKPKSNAKRKPKRKTRPPTTTPSKPTITDPLRASLTWHDDEITVYDPDDSDDDGTGINGIGFKPTPAIAHARALRRRQQLAEYRKREEREARAKRSLRRRGREGSSGGGGSGGSPAPPAAAETAADAVAGGWAGKKGKRERRRVRFVEREVAREREGAGDLTES</sequence>
<gene>
    <name evidence="2" type="ORF">TT172_LOCUS6868</name>
</gene>
<feature type="compositionally biased region" description="Acidic residues" evidence="1">
    <location>
        <begin position="258"/>
        <end position="270"/>
    </location>
</feature>
<accession>A0A446BPK3</accession>
<feature type="compositionally biased region" description="Pro residues" evidence="1">
    <location>
        <begin position="168"/>
        <end position="184"/>
    </location>
</feature>
<dbReference type="EMBL" id="OUUZ01000013">
    <property type="protein sequence ID" value="SPQ24449.1"/>
    <property type="molecule type" value="Genomic_DNA"/>
</dbReference>
<proteinExistence type="predicted"/>
<feature type="compositionally biased region" description="Basic and acidic residues" evidence="1">
    <location>
        <begin position="298"/>
        <end position="309"/>
    </location>
</feature>
<feature type="compositionally biased region" description="Basic residues" evidence="1">
    <location>
        <begin position="221"/>
        <end position="232"/>
    </location>
</feature>
<organism evidence="2 3">
    <name type="scientific">Thermothielavioides terrestris</name>
    <dbReference type="NCBI Taxonomy" id="2587410"/>
    <lineage>
        <taxon>Eukaryota</taxon>
        <taxon>Fungi</taxon>
        <taxon>Dikarya</taxon>
        <taxon>Ascomycota</taxon>
        <taxon>Pezizomycotina</taxon>
        <taxon>Sordariomycetes</taxon>
        <taxon>Sordariomycetidae</taxon>
        <taxon>Sordariales</taxon>
        <taxon>Chaetomiaceae</taxon>
        <taxon>Thermothielavioides</taxon>
    </lineage>
</organism>
<dbReference type="Proteomes" id="UP000289323">
    <property type="component" value="Unassembled WGS sequence"/>
</dbReference>
<feature type="compositionally biased region" description="Polar residues" evidence="1">
    <location>
        <begin position="205"/>
        <end position="214"/>
    </location>
</feature>
<feature type="region of interest" description="Disordered" evidence="1">
    <location>
        <begin position="32"/>
        <end position="380"/>
    </location>
</feature>
<reference evidence="2 3" key="1">
    <citation type="submission" date="2018-04" db="EMBL/GenBank/DDBJ databases">
        <authorList>
            <person name="Huttner S."/>
            <person name="Dainat J."/>
        </authorList>
    </citation>
    <scope>NUCLEOTIDE SEQUENCE [LARGE SCALE GENOMIC DNA]</scope>
</reference>
<feature type="compositionally biased region" description="Basic residues" evidence="1">
    <location>
        <begin position="351"/>
        <end position="360"/>
    </location>
</feature>
<feature type="compositionally biased region" description="Basic and acidic residues" evidence="1">
    <location>
        <begin position="361"/>
        <end position="374"/>
    </location>
</feature>